<gene>
    <name evidence="1" type="ORF">EM308_13390</name>
</gene>
<dbReference type="KEGG" id="fgl:EM308_13390"/>
<dbReference type="EMBL" id="CP017479">
    <property type="protein sequence ID" value="AOW10414.1"/>
    <property type="molecule type" value="Genomic_DNA"/>
</dbReference>
<dbReference type="AlphaFoldDB" id="A0AAC9I4T3"/>
<protein>
    <submittedName>
        <fullName evidence="1">Uncharacterized protein</fullName>
    </submittedName>
</protein>
<organism evidence="1 2">
    <name type="scientific">Flavobacterium gilvum</name>
    <dbReference type="NCBI Taxonomy" id="1492737"/>
    <lineage>
        <taxon>Bacteria</taxon>
        <taxon>Pseudomonadati</taxon>
        <taxon>Bacteroidota</taxon>
        <taxon>Flavobacteriia</taxon>
        <taxon>Flavobacteriales</taxon>
        <taxon>Flavobacteriaceae</taxon>
        <taxon>Flavobacterium</taxon>
    </lineage>
</organism>
<evidence type="ECO:0000313" key="1">
    <source>
        <dbReference type="EMBL" id="AOW10414.1"/>
    </source>
</evidence>
<keyword evidence="2" id="KW-1185">Reference proteome</keyword>
<name>A0AAC9I4T3_9FLAO</name>
<proteinExistence type="predicted"/>
<sequence>MSNRYGHGLKIRAIRYQKSFGWKGYKCLKYNSTHYSDLKTNKKSIRTNGFFCYINLFCHSDGAGISNRSSTKIGDFDCGVTYCDSSFLEMTILCKKSAEYCSLICIY</sequence>
<accession>A0AAC9I4T3</accession>
<evidence type="ECO:0000313" key="2">
    <source>
        <dbReference type="Proteomes" id="UP000175968"/>
    </source>
</evidence>
<dbReference type="Proteomes" id="UP000175968">
    <property type="component" value="Chromosome"/>
</dbReference>
<reference evidence="1 2" key="1">
    <citation type="submission" date="2016-10" db="EMBL/GenBank/DDBJ databases">
        <title>Flavobacterium gilvum sp. nov., isolated from stream water.</title>
        <authorList>
            <person name="Shin S.-K."/>
            <person name="Cho Y.-J."/>
            <person name="Yi H."/>
        </authorList>
    </citation>
    <scope>NUCLEOTIDE SEQUENCE [LARGE SCALE GENOMIC DNA]</scope>
    <source>
        <strain evidence="1 2">EM1308</strain>
    </source>
</reference>